<dbReference type="AlphaFoldDB" id="A0A0N4ZJK4"/>
<keyword evidence="2" id="KW-1185">Reference proteome</keyword>
<evidence type="ECO:0000256" key="1">
    <source>
        <dbReference type="SAM" id="MobiDB-lite"/>
    </source>
</evidence>
<feature type="region of interest" description="Disordered" evidence="1">
    <location>
        <begin position="187"/>
        <end position="251"/>
    </location>
</feature>
<name>A0A0N4ZJK4_PARTI</name>
<feature type="compositionally biased region" description="Gly residues" evidence="1">
    <location>
        <begin position="191"/>
        <end position="202"/>
    </location>
</feature>
<sequence length="251" mass="26164">RIEGDLGAGQQTALVLAHRRIADDGQRPHGVAALEAHAVLLAVAIDDQLQPVRQGVDHRDADAVQAAGHLVGVLVELAAGVQLGEDQLDARHALFGVDVHGHAATVVGHGDRTVLVQGDGDQCCMAGEGFVDGVVDHLEDHVVQAGAVIRIADIHARALTNCVQTFQHTNGIRAIFGRGSSLFGHENVGSGSAGGRGRGGGSTACLRGANQRVPKSPIYRKLDGKSHSFPSPLAGEGGRRRRSDEGCLREV</sequence>
<proteinExistence type="predicted"/>
<feature type="compositionally biased region" description="Basic and acidic residues" evidence="1">
    <location>
        <begin position="242"/>
        <end position="251"/>
    </location>
</feature>
<protein>
    <submittedName>
        <fullName evidence="3">Phenol hydroxylase</fullName>
    </submittedName>
</protein>
<evidence type="ECO:0000313" key="3">
    <source>
        <dbReference type="WBParaSite" id="PTRK_0000818100.1"/>
    </source>
</evidence>
<evidence type="ECO:0000313" key="2">
    <source>
        <dbReference type="Proteomes" id="UP000038045"/>
    </source>
</evidence>
<dbReference type="WBParaSite" id="PTRK_0000818100.1">
    <property type="protein sequence ID" value="PTRK_0000818100.1"/>
    <property type="gene ID" value="PTRK_0000818100"/>
</dbReference>
<reference evidence="3" key="1">
    <citation type="submission" date="2017-02" db="UniProtKB">
        <authorList>
            <consortium name="WormBaseParasite"/>
        </authorList>
    </citation>
    <scope>IDENTIFICATION</scope>
</reference>
<organism evidence="2 3">
    <name type="scientific">Parastrongyloides trichosuri</name>
    <name type="common">Possum-specific nematode worm</name>
    <dbReference type="NCBI Taxonomy" id="131310"/>
    <lineage>
        <taxon>Eukaryota</taxon>
        <taxon>Metazoa</taxon>
        <taxon>Ecdysozoa</taxon>
        <taxon>Nematoda</taxon>
        <taxon>Chromadorea</taxon>
        <taxon>Rhabditida</taxon>
        <taxon>Tylenchina</taxon>
        <taxon>Panagrolaimomorpha</taxon>
        <taxon>Strongyloidoidea</taxon>
        <taxon>Strongyloididae</taxon>
        <taxon>Parastrongyloides</taxon>
    </lineage>
</organism>
<accession>A0A0N4ZJK4</accession>
<dbReference type="Proteomes" id="UP000038045">
    <property type="component" value="Unplaced"/>
</dbReference>